<accession>A0AAX3B9Y8</accession>
<keyword evidence="1" id="KW-1133">Transmembrane helix</keyword>
<feature type="transmembrane region" description="Helical" evidence="1">
    <location>
        <begin position="7"/>
        <end position="33"/>
    </location>
</feature>
<dbReference type="Proteomes" id="UP001056539">
    <property type="component" value="Chromosome"/>
</dbReference>
<evidence type="ECO:0000313" key="2">
    <source>
        <dbReference type="EMBL" id="URA09065.1"/>
    </source>
</evidence>
<dbReference type="EMBL" id="CP073355">
    <property type="protein sequence ID" value="URA09065.1"/>
    <property type="molecule type" value="Genomic_DNA"/>
</dbReference>
<evidence type="ECO:0000313" key="3">
    <source>
        <dbReference type="Proteomes" id="UP001056539"/>
    </source>
</evidence>
<keyword evidence="1" id="KW-0812">Transmembrane</keyword>
<proteinExistence type="predicted"/>
<name>A0AAX3B9Y8_9SPIR</name>
<reference evidence="2" key="1">
    <citation type="submission" date="2021-04" db="EMBL/GenBank/DDBJ databases">
        <authorList>
            <person name="Postec A."/>
        </authorList>
    </citation>
    <scope>NUCLEOTIDE SEQUENCE</scope>
    <source>
        <strain evidence="2">F1F22</strain>
    </source>
</reference>
<sequence length="136" mass="16658">MGRVWRIIWITFPVLLFSLRTKQTGLFLGWFYLDPLLDYGVLVLRLVNFSVAFWMLQSFWYFPASRYGQWLYVRVFWRSFGLVLDMWQEVLFWPKQRFSLWKWINERYESLGNEKQSAHRQVFSQNIDNLSEGPKE</sequence>
<evidence type="ECO:0000256" key="1">
    <source>
        <dbReference type="SAM" id="Phobius"/>
    </source>
</evidence>
<dbReference type="RefSeq" id="WP_271434191.1">
    <property type="nucleotide sequence ID" value="NZ_CP073355.1"/>
</dbReference>
<reference evidence="2" key="2">
    <citation type="submission" date="2022-06" db="EMBL/GenBank/DDBJ databases">
        <title>Thermospira aquatica gen. nov., sp. nov.</title>
        <authorList>
            <person name="Ben Ali Gam Z."/>
            <person name="Labat M."/>
        </authorList>
    </citation>
    <scope>NUCLEOTIDE SEQUENCE</scope>
    <source>
        <strain evidence="2">F1F22</strain>
    </source>
</reference>
<feature type="transmembrane region" description="Helical" evidence="1">
    <location>
        <begin position="39"/>
        <end position="62"/>
    </location>
</feature>
<organism evidence="2 3">
    <name type="scientific">Thermospira aquatica</name>
    <dbReference type="NCBI Taxonomy" id="2828656"/>
    <lineage>
        <taxon>Bacteria</taxon>
        <taxon>Pseudomonadati</taxon>
        <taxon>Spirochaetota</taxon>
        <taxon>Spirochaetia</taxon>
        <taxon>Brevinematales</taxon>
        <taxon>Thermospiraceae</taxon>
        <taxon>Thermospira</taxon>
    </lineage>
</organism>
<protein>
    <submittedName>
        <fullName evidence="2">Uncharacterized protein</fullName>
    </submittedName>
</protein>
<keyword evidence="3" id="KW-1185">Reference proteome</keyword>
<dbReference type="KEGG" id="taqu:KDW03_06035"/>
<keyword evidence="1" id="KW-0472">Membrane</keyword>
<dbReference type="AlphaFoldDB" id="A0AAX3B9Y8"/>
<gene>
    <name evidence="2" type="ORF">KDW03_06035</name>
</gene>